<dbReference type="InterPro" id="IPR038610">
    <property type="entry name" value="FliK-like_C_sf"/>
</dbReference>
<proteinExistence type="predicted"/>
<dbReference type="EMBL" id="FTPS01000001">
    <property type="protein sequence ID" value="SIT80468.1"/>
    <property type="molecule type" value="Genomic_DNA"/>
</dbReference>
<feature type="region of interest" description="Disordered" evidence="1">
    <location>
        <begin position="268"/>
        <end position="293"/>
    </location>
</feature>
<dbReference type="Proteomes" id="UP000192455">
    <property type="component" value="Unassembled WGS sequence"/>
</dbReference>
<feature type="compositionally biased region" description="Basic and acidic residues" evidence="1">
    <location>
        <begin position="269"/>
        <end position="281"/>
    </location>
</feature>
<gene>
    <name evidence="3" type="ORF">SAMN05421849_1316</name>
</gene>
<accession>A0A1R3WT36</accession>
<feature type="compositionally biased region" description="Acidic residues" evidence="1">
    <location>
        <begin position="44"/>
        <end position="61"/>
    </location>
</feature>
<feature type="domain" description="Flagellar hook-length control protein-like C-terminal" evidence="2">
    <location>
        <begin position="198"/>
        <end position="270"/>
    </location>
</feature>
<feature type="compositionally biased region" description="Polar residues" evidence="1">
    <location>
        <begin position="83"/>
        <end position="94"/>
    </location>
</feature>
<dbReference type="STRING" id="515897.SAMN05421849_1316"/>
<sequence length="309" mass="32039">MLALAINLIGDNSAAGSGQPADMSDSPPEMPFELIHAEAEPVETEDMAAADQDMPEVEGELAAEAPGEPPPPIGAGRDVMANTMANTASGQTPAETGPNAAGLRSVPEDPSGEPDIRAPAVHSTRPEPEAPTPPARNTTGATPTVVTVTGAEAEPAVGARPADASPAPGAAPAAADPPDMAARPAALRQTVQAIEILIRQPSRSMEITLNPQELGHVRMTITHNGSGVNVSVLADRPETLDLLRRHVDQLAAEFLELGYAEVGFSFGADPREGRRGEDAFPDRPPPAPDEAPKVFTFIRPSADGLDLRL</sequence>
<protein>
    <submittedName>
        <fullName evidence="3">Hook-length control protein FliK</fullName>
    </submittedName>
</protein>
<feature type="region of interest" description="Disordered" evidence="1">
    <location>
        <begin position="156"/>
        <end position="179"/>
    </location>
</feature>
<keyword evidence="4" id="KW-1185">Reference proteome</keyword>
<evidence type="ECO:0000313" key="3">
    <source>
        <dbReference type="EMBL" id="SIT80468.1"/>
    </source>
</evidence>
<dbReference type="Pfam" id="PF02120">
    <property type="entry name" value="Flg_hook"/>
    <property type="match status" value="1"/>
</dbReference>
<evidence type="ECO:0000256" key="1">
    <source>
        <dbReference type="SAM" id="MobiDB-lite"/>
    </source>
</evidence>
<feature type="region of interest" description="Disordered" evidence="1">
    <location>
        <begin position="44"/>
        <end position="142"/>
    </location>
</feature>
<organism evidence="3 4">
    <name type="scientific">Pontibaca methylaminivorans</name>
    <dbReference type="NCBI Taxonomy" id="515897"/>
    <lineage>
        <taxon>Bacteria</taxon>
        <taxon>Pseudomonadati</taxon>
        <taxon>Pseudomonadota</taxon>
        <taxon>Alphaproteobacteria</taxon>
        <taxon>Rhodobacterales</taxon>
        <taxon>Roseobacteraceae</taxon>
        <taxon>Pontibaca</taxon>
    </lineage>
</organism>
<reference evidence="3 4" key="1">
    <citation type="submission" date="2017-01" db="EMBL/GenBank/DDBJ databases">
        <authorList>
            <person name="Mah S.A."/>
            <person name="Swanson W.J."/>
            <person name="Moy G.W."/>
            <person name="Vacquier V.D."/>
        </authorList>
    </citation>
    <scope>NUCLEOTIDE SEQUENCE [LARGE SCALE GENOMIC DNA]</scope>
    <source>
        <strain evidence="3 4">DSM 21219</strain>
    </source>
</reference>
<feature type="region of interest" description="Disordered" evidence="1">
    <location>
        <begin position="10"/>
        <end position="29"/>
    </location>
</feature>
<dbReference type="AlphaFoldDB" id="A0A1R3WT36"/>
<name>A0A1R3WT36_9RHOB</name>
<dbReference type="Gene3D" id="3.30.750.140">
    <property type="match status" value="1"/>
</dbReference>
<dbReference type="CDD" id="cd17470">
    <property type="entry name" value="T3SS_Flik_C"/>
    <property type="match status" value="1"/>
</dbReference>
<dbReference type="InterPro" id="IPR021136">
    <property type="entry name" value="Flagellar_hook_control-like_C"/>
</dbReference>
<evidence type="ECO:0000313" key="4">
    <source>
        <dbReference type="Proteomes" id="UP000192455"/>
    </source>
</evidence>
<evidence type="ECO:0000259" key="2">
    <source>
        <dbReference type="Pfam" id="PF02120"/>
    </source>
</evidence>